<name>F7TAE2_9BURK</name>
<dbReference type="OrthoDB" id="8667142at2"/>
<evidence type="ECO:0000313" key="1">
    <source>
        <dbReference type="EMBL" id="EGP42727.1"/>
    </source>
</evidence>
<reference evidence="1 2" key="1">
    <citation type="submission" date="2011-06" db="EMBL/GenBank/DDBJ databases">
        <authorList>
            <person name="Bador J."/>
            <person name="Amoureux L."/>
            <person name="Neuwirth C."/>
        </authorList>
    </citation>
    <scope>NUCLEOTIDE SEQUENCE [LARGE SCALE GENOMIC DNA]</scope>
    <source>
        <strain evidence="1 2">AXX-A</strain>
    </source>
</reference>
<dbReference type="AlphaFoldDB" id="F7TAE2"/>
<comment type="caution">
    <text evidence="1">The sequence shown here is derived from an EMBL/GenBank/DDBJ whole genome shotgun (WGS) entry which is preliminary data.</text>
</comment>
<accession>F7TAE2</accession>
<dbReference type="RefSeq" id="WP_006395949.1">
    <property type="nucleotide sequence ID" value="NZ_GL982453.1"/>
</dbReference>
<evidence type="ECO:0000313" key="2">
    <source>
        <dbReference type="Proteomes" id="UP000004853"/>
    </source>
</evidence>
<proteinExistence type="predicted"/>
<dbReference type="EMBL" id="AFRQ01000139">
    <property type="protein sequence ID" value="EGP42727.1"/>
    <property type="molecule type" value="Genomic_DNA"/>
</dbReference>
<protein>
    <submittedName>
        <fullName evidence="1">Uncharacterized protein</fullName>
    </submittedName>
</protein>
<dbReference type="PATRIC" id="fig|1003200.3.peg.5855"/>
<gene>
    <name evidence="1" type="ORF">AXXA_29710</name>
</gene>
<organism evidence="1 2">
    <name type="scientific">Achromobacter insuavis AXX-A</name>
    <dbReference type="NCBI Taxonomy" id="1003200"/>
    <lineage>
        <taxon>Bacteria</taxon>
        <taxon>Pseudomonadati</taxon>
        <taxon>Pseudomonadota</taxon>
        <taxon>Betaproteobacteria</taxon>
        <taxon>Burkholderiales</taxon>
        <taxon>Alcaligenaceae</taxon>
        <taxon>Achromobacter</taxon>
    </lineage>
</organism>
<dbReference type="HOGENOM" id="CLU_2505164_0_0_4"/>
<sequence length="85" mass="9477">MTDVEIINELCDLFAGRTKTAFGEPLDWWAETFQCDLDTKDAAGVVLIAISKWPCDLRAGAKGVEQLEAELIKRARQRLDRGAQP</sequence>
<dbReference type="Proteomes" id="UP000004853">
    <property type="component" value="Unassembled WGS sequence"/>
</dbReference>